<evidence type="ECO:0000313" key="4">
    <source>
        <dbReference type="Proteomes" id="UP001432062"/>
    </source>
</evidence>
<dbReference type="SUPFAM" id="SSF52266">
    <property type="entry name" value="SGNH hydrolase"/>
    <property type="match status" value="1"/>
</dbReference>
<keyword evidence="3" id="KW-0378">Hydrolase</keyword>
<dbReference type="Proteomes" id="UP001432062">
    <property type="component" value="Chromosome"/>
</dbReference>
<dbReference type="InterPro" id="IPR037460">
    <property type="entry name" value="SEST-like"/>
</dbReference>
<dbReference type="InterPro" id="IPR036514">
    <property type="entry name" value="SGNH_hydro_sf"/>
</dbReference>
<dbReference type="Gene3D" id="3.40.50.1110">
    <property type="entry name" value="SGNH hydrolase"/>
    <property type="match status" value="1"/>
</dbReference>
<keyword evidence="4" id="KW-1185">Reference proteome</keyword>
<dbReference type="GO" id="GO:0016787">
    <property type="term" value="F:hydrolase activity"/>
    <property type="evidence" value="ECO:0007669"/>
    <property type="project" value="UniProtKB-KW"/>
</dbReference>
<dbReference type="RefSeq" id="WP_329408471.1">
    <property type="nucleotide sequence ID" value="NZ_CP109441.1"/>
</dbReference>
<keyword evidence="1" id="KW-0732">Signal</keyword>
<dbReference type="InterPro" id="IPR013830">
    <property type="entry name" value="SGNH_hydro"/>
</dbReference>
<sequence>MKTRRTGWRAGALAISLLTLTSAFLAAPASSAPADGGPAYVALGDSGAATTGVQKFDTGAPLQCARSTANTPKLVAADLSLKLDDRTCSSAKIPDLTASQGPGINPQFDALGPKTQLVTVHIGANDAHMTKYILTCHLAGAKPCADPAWDTDIDSIAAAYSTALHRISALAPNARIFVDGWPTYVRDGGCSDLIGLRPADAATIQAAFDRLNSIVAREAAAAGATYIDTRPQSIGHDMCAPAGIRWFDPIIATETLVPYHPTLEGMRGVADIITQAIRSSGVLH</sequence>
<dbReference type="Pfam" id="PF13472">
    <property type="entry name" value="Lipase_GDSL_2"/>
    <property type="match status" value="1"/>
</dbReference>
<gene>
    <name evidence="3" type="ORF">OG563_39585</name>
</gene>
<dbReference type="PANTHER" id="PTHR37981">
    <property type="entry name" value="LIPASE 2"/>
    <property type="match status" value="1"/>
</dbReference>
<accession>A0ABZ1YPI0</accession>
<proteinExistence type="predicted"/>
<feature type="chain" id="PRO_5045191629" evidence="1">
    <location>
        <begin position="27"/>
        <end position="284"/>
    </location>
</feature>
<name>A0ABZ1YPI0_9NOCA</name>
<protein>
    <submittedName>
        <fullName evidence="3">SGNH/GDSL hydrolase family protein</fullName>
    </submittedName>
</protein>
<feature type="domain" description="SGNH hydrolase-type esterase" evidence="2">
    <location>
        <begin position="42"/>
        <end position="267"/>
    </location>
</feature>
<dbReference type="CDD" id="cd01823">
    <property type="entry name" value="SEST_like"/>
    <property type="match status" value="1"/>
</dbReference>
<evidence type="ECO:0000313" key="3">
    <source>
        <dbReference type="EMBL" id="WUV45165.1"/>
    </source>
</evidence>
<dbReference type="PANTHER" id="PTHR37981:SF1">
    <property type="entry name" value="SGNH HYDROLASE-TYPE ESTERASE DOMAIN-CONTAINING PROTEIN"/>
    <property type="match status" value="1"/>
</dbReference>
<evidence type="ECO:0000259" key="2">
    <source>
        <dbReference type="Pfam" id="PF13472"/>
    </source>
</evidence>
<organism evidence="3 4">
    <name type="scientific">Nocardia vinacea</name>
    <dbReference type="NCBI Taxonomy" id="96468"/>
    <lineage>
        <taxon>Bacteria</taxon>
        <taxon>Bacillati</taxon>
        <taxon>Actinomycetota</taxon>
        <taxon>Actinomycetes</taxon>
        <taxon>Mycobacteriales</taxon>
        <taxon>Nocardiaceae</taxon>
        <taxon>Nocardia</taxon>
    </lineage>
</organism>
<evidence type="ECO:0000256" key="1">
    <source>
        <dbReference type="SAM" id="SignalP"/>
    </source>
</evidence>
<feature type="signal peptide" evidence="1">
    <location>
        <begin position="1"/>
        <end position="26"/>
    </location>
</feature>
<dbReference type="EMBL" id="CP109441">
    <property type="protein sequence ID" value="WUV45165.1"/>
    <property type="molecule type" value="Genomic_DNA"/>
</dbReference>
<reference evidence="3" key="1">
    <citation type="submission" date="2022-10" db="EMBL/GenBank/DDBJ databases">
        <title>The complete genomes of actinobacterial strains from the NBC collection.</title>
        <authorList>
            <person name="Joergensen T.S."/>
            <person name="Alvarez Arevalo M."/>
            <person name="Sterndorff E.B."/>
            <person name="Faurdal D."/>
            <person name="Vuksanovic O."/>
            <person name="Mourched A.-S."/>
            <person name="Charusanti P."/>
            <person name="Shaw S."/>
            <person name="Blin K."/>
            <person name="Weber T."/>
        </authorList>
    </citation>
    <scope>NUCLEOTIDE SEQUENCE</scope>
    <source>
        <strain evidence="3">NBC_01482</strain>
    </source>
</reference>